<sequence length="375" mass="41899">MKIEKVTTRWVRVPLEKPVGWSIKTINWREHLFVEIESDEGHVGVGCCLQDISGKMAKAAMDELLVPMLLGRDPRDIEALWSDMYYLTVRAGRRGNMAHAISAIDIALWDHHGKLAGMPLHKLLGGYRTEIPCYASGGYYYPGEELFPQLRREVQSYVDKNYNGVKIRVGALDAATDAKRAELAREVLGPGRKLMLDATQGYRDVNSCLELCRLVEDLDIYFLEEPLPIDMVEAYRRLAEKTSIPLATGENGATRWEFNEFVKQGSLSYLQPDATSCGGISEWRKIATIAGANGVSVAPHYHWDVHTQLAAATPEVSILEKFEGTGVKVLDLLMDNPREVTDDGCLRPSDVPGVGIEWNPAQLDRYTIEQNVHTA</sequence>
<dbReference type="SFLD" id="SFLDG00179">
    <property type="entry name" value="mandelate_racemase"/>
    <property type="match status" value="1"/>
</dbReference>
<dbReference type="Pfam" id="PF02746">
    <property type="entry name" value="MR_MLE_N"/>
    <property type="match status" value="1"/>
</dbReference>
<feature type="domain" description="Mandelate racemase/muconate lactonizing enzyme C-terminal" evidence="4">
    <location>
        <begin position="147"/>
        <end position="245"/>
    </location>
</feature>
<dbReference type="InterPro" id="IPR046945">
    <property type="entry name" value="RHMD-like"/>
</dbReference>
<evidence type="ECO:0000313" key="6">
    <source>
        <dbReference type="Proteomes" id="UP001494902"/>
    </source>
</evidence>
<proteinExistence type="predicted"/>
<evidence type="ECO:0000256" key="3">
    <source>
        <dbReference type="ARBA" id="ARBA00022842"/>
    </source>
</evidence>
<evidence type="ECO:0000256" key="2">
    <source>
        <dbReference type="ARBA" id="ARBA00022723"/>
    </source>
</evidence>
<dbReference type="Proteomes" id="UP001494902">
    <property type="component" value="Unassembled WGS sequence"/>
</dbReference>
<dbReference type="PANTHER" id="PTHR13794">
    <property type="entry name" value="ENOLASE SUPERFAMILY, MANDELATE RACEMASE"/>
    <property type="match status" value="1"/>
</dbReference>
<protein>
    <submittedName>
        <fullName evidence="5">Mandelate racemase/muconate lactonizing enzyme family protein</fullName>
    </submittedName>
</protein>
<dbReference type="SUPFAM" id="SSF51604">
    <property type="entry name" value="Enolase C-terminal domain-like"/>
    <property type="match status" value="1"/>
</dbReference>
<dbReference type="SFLD" id="SFLDS00001">
    <property type="entry name" value="Enolase"/>
    <property type="match status" value="1"/>
</dbReference>
<dbReference type="PANTHER" id="PTHR13794:SF58">
    <property type="entry name" value="MITOCHONDRIAL ENOLASE SUPERFAMILY MEMBER 1"/>
    <property type="match status" value="1"/>
</dbReference>
<accession>A0ABV1KDT4</accession>
<evidence type="ECO:0000313" key="5">
    <source>
        <dbReference type="EMBL" id="MEQ3552625.1"/>
    </source>
</evidence>
<keyword evidence="3" id="KW-0460">Magnesium</keyword>
<dbReference type="SMART" id="SM00922">
    <property type="entry name" value="MR_MLE"/>
    <property type="match status" value="1"/>
</dbReference>
<dbReference type="InterPro" id="IPR036849">
    <property type="entry name" value="Enolase-like_C_sf"/>
</dbReference>
<keyword evidence="2" id="KW-0479">Metal-binding</keyword>
<organism evidence="5 6">
    <name type="scientific">Pseudonocardia nematodicida</name>
    <dbReference type="NCBI Taxonomy" id="1206997"/>
    <lineage>
        <taxon>Bacteria</taxon>
        <taxon>Bacillati</taxon>
        <taxon>Actinomycetota</taxon>
        <taxon>Actinomycetes</taxon>
        <taxon>Pseudonocardiales</taxon>
        <taxon>Pseudonocardiaceae</taxon>
        <taxon>Pseudonocardia</taxon>
    </lineage>
</organism>
<dbReference type="SUPFAM" id="SSF54826">
    <property type="entry name" value="Enolase N-terminal domain-like"/>
    <property type="match status" value="1"/>
</dbReference>
<keyword evidence="6" id="KW-1185">Reference proteome</keyword>
<name>A0ABV1KDT4_9PSEU</name>
<comment type="caution">
    <text evidence="5">The sequence shown here is derived from an EMBL/GenBank/DDBJ whole genome shotgun (WGS) entry which is preliminary data.</text>
</comment>
<dbReference type="RefSeq" id="WP_349299699.1">
    <property type="nucleotide sequence ID" value="NZ_JBEDNQ010000008.1"/>
</dbReference>
<dbReference type="InterPro" id="IPR013342">
    <property type="entry name" value="Mandelate_racemase_C"/>
</dbReference>
<reference evidence="5 6" key="1">
    <citation type="submission" date="2024-03" db="EMBL/GenBank/DDBJ databases">
        <title>Draft genome sequence of Pseudonocardia nematodicida JCM 31783.</title>
        <authorList>
            <person name="Butdee W."/>
            <person name="Duangmal K."/>
        </authorList>
    </citation>
    <scope>NUCLEOTIDE SEQUENCE [LARGE SCALE GENOMIC DNA]</scope>
    <source>
        <strain evidence="5 6">JCM 31783</strain>
    </source>
</reference>
<dbReference type="CDD" id="cd03316">
    <property type="entry name" value="MR_like"/>
    <property type="match status" value="1"/>
</dbReference>
<dbReference type="Gene3D" id="3.30.390.10">
    <property type="entry name" value="Enolase-like, N-terminal domain"/>
    <property type="match status" value="1"/>
</dbReference>
<evidence type="ECO:0000259" key="4">
    <source>
        <dbReference type="SMART" id="SM00922"/>
    </source>
</evidence>
<dbReference type="Pfam" id="PF13378">
    <property type="entry name" value="MR_MLE_C"/>
    <property type="match status" value="1"/>
</dbReference>
<dbReference type="InterPro" id="IPR029017">
    <property type="entry name" value="Enolase-like_N"/>
</dbReference>
<dbReference type="InterPro" id="IPR013341">
    <property type="entry name" value="Mandelate_racemase_N_dom"/>
</dbReference>
<dbReference type="Gene3D" id="3.20.20.120">
    <property type="entry name" value="Enolase-like C-terminal domain"/>
    <property type="match status" value="1"/>
</dbReference>
<comment type="cofactor">
    <cofactor evidence="1">
        <name>Mg(2+)</name>
        <dbReference type="ChEBI" id="CHEBI:18420"/>
    </cofactor>
</comment>
<gene>
    <name evidence="5" type="ORF">WIS52_19305</name>
</gene>
<dbReference type="InterPro" id="IPR029065">
    <property type="entry name" value="Enolase_C-like"/>
</dbReference>
<dbReference type="EMBL" id="JBEDNQ010000008">
    <property type="protein sequence ID" value="MEQ3552625.1"/>
    <property type="molecule type" value="Genomic_DNA"/>
</dbReference>
<evidence type="ECO:0000256" key="1">
    <source>
        <dbReference type="ARBA" id="ARBA00001946"/>
    </source>
</evidence>